<dbReference type="EMBL" id="MN740410">
    <property type="protein sequence ID" value="QHU05217.1"/>
    <property type="molecule type" value="Genomic_DNA"/>
</dbReference>
<reference evidence="1" key="1">
    <citation type="journal article" date="2020" name="Nature">
        <title>Giant virus diversity and host interactions through global metagenomics.</title>
        <authorList>
            <person name="Schulz F."/>
            <person name="Roux S."/>
            <person name="Paez-Espino D."/>
            <person name="Jungbluth S."/>
            <person name="Walsh D.A."/>
            <person name="Denef V.J."/>
            <person name="McMahon K.D."/>
            <person name="Konstantinidis K.T."/>
            <person name="Eloe-Fadrosh E.A."/>
            <person name="Kyrpides N.C."/>
            <person name="Woyke T."/>
        </authorList>
    </citation>
    <scope>NUCLEOTIDE SEQUENCE</scope>
    <source>
        <strain evidence="1">GVMAG-M-3300027734-16</strain>
    </source>
</reference>
<proteinExistence type="predicted"/>
<sequence>MGGYIVLRVTAGLIDALSLLWYNSKYAKEHDRTIIFCLDTYSATDLDSIIDFSQFPVKVLCGEEHIKNIVYSKIEPPCFDNDPYKKCDSTVPEGQFKIPSIGDMITKFDPTISYPEDVLLIFQGIGNFGESLNVFENIKFKPEFLKKFHMQRKLFNKFVAIHLRATDYPGYNEEEDTQKVDELVLRYPGLPVYIACDNSKLVEKLCNKHEQLVRPLAYKKIETYYYSMHYAFGKTDPECVTNALIDILMCASANDFVKSRGGFSGIIGHIRNRPNLLKRLTSIEADPPAVLQTSDSSPEV</sequence>
<accession>A0A6C0JL77</accession>
<organism evidence="1">
    <name type="scientific">viral metagenome</name>
    <dbReference type="NCBI Taxonomy" id="1070528"/>
    <lineage>
        <taxon>unclassified sequences</taxon>
        <taxon>metagenomes</taxon>
        <taxon>organismal metagenomes</taxon>
    </lineage>
</organism>
<dbReference type="AlphaFoldDB" id="A0A6C0JL77"/>
<evidence type="ECO:0000313" key="1">
    <source>
        <dbReference type="EMBL" id="QHU05217.1"/>
    </source>
</evidence>
<dbReference type="Gene3D" id="3.40.50.11350">
    <property type="match status" value="1"/>
</dbReference>
<name>A0A6C0JL77_9ZZZZ</name>
<protein>
    <submittedName>
        <fullName evidence="1">Uncharacterized protein</fullName>
    </submittedName>
</protein>